<feature type="compositionally biased region" description="Low complexity" evidence="1">
    <location>
        <begin position="175"/>
        <end position="191"/>
    </location>
</feature>
<gene>
    <name evidence="2" type="ORF">CONCODRAFT_8240</name>
</gene>
<evidence type="ECO:0000256" key="1">
    <source>
        <dbReference type="SAM" id="MobiDB-lite"/>
    </source>
</evidence>
<feature type="non-terminal residue" evidence="2">
    <location>
        <position position="781"/>
    </location>
</feature>
<accession>A0A137P2Z4</accession>
<proteinExistence type="predicted"/>
<dbReference type="EMBL" id="KQ964537">
    <property type="protein sequence ID" value="KXN69382.1"/>
    <property type="molecule type" value="Genomic_DNA"/>
</dbReference>
<evidence type="ECO:0000313" key="2">
    <source>
        <dbReference type="EMBL" id="KXN69382.1"/>
    </source>
</evidence>
<evidence type="ECO:0000313" key="3">
    <source>
        <dbReference type="Proteomes" id="UP000070444"/>
    </source>
</evidence>
<dbReference type="AlphaFoldDB" id="A0A137P2Z4"/>
<reference evidence="2 3" key="1">
    <citation type="journal article" date="2015" name="Genome Biol. Evol.">
        <title>Phylogenomic analyses indicate that early fungi evolved digesting cell walls of algal ancestors of land plants.</title>
        <authorList>
            <person name="Chang Y."/>
            <person name="Wang S."/>
            <person name="Sekimoto S."/>
            <person name="Aerts A.L."/>
            <person name="Choi C."/>
            <person name="Clum A."/>
            <person name="LaButti K.M."/>
            <person name="Lindquist E.A."/>
            <person name="Yee Ngan C."/>
            <person name="Ohm R.A."/>
            <person name="Salamov A.A."/>
            <person name="Grigoriev I.V."/>
            <person name="Spatafora J.W."/>
            <person name="Berbee M.L."/>
        </authorList>
    </citation>
    <scope>NUCLEOTIDE SEQUENCE [LARGE SCALE GENOMIC DNA]</scope>
    <source>
        <strain evidence="2 3">NRRL 28638</strain>
    </source>
</reference>
<protein>
    <submittedName>
        <fullName evidence="2">Uncharacterized protein</fullName>
    </submittedName>
</protein>
<name>A0A137P2Z4_CONC2</name>
<organism evidence="2 3">
    <name type="scientific">Conidiobolus coronatus (strain ATCC 28846 / CBS 209.66 / NRRL 28638)</name>
    <name type="common">Delacroixia coronata</name>
    <dbReference type="NCBI Taxonomy" id="796925"/>
    <lineage>
        <taxon>Eukaryota</taxon>
        <taxon>Fungi</taxon>
        <taxon>Fungi incertae sedis</taxon>
        <taxon>Zoopagomycota</taxon>
        <taxon>Entomophthoromycotina</taxon>
        <taxon>Entomophthoromycetes</taxon>
        <taxon>Entomophthorales</taxon>
        <taxon>Ancylistaceae</taxon>
        <taxon>Conidiobolus</taxon>
    </lineage>
</organism>
<dbReference type="Proteomes" id="UP000070444">
    <property type="component" value="Unassembled WGS sequence"/>
</dbReference>
<sequence length="781" mass="89046">MAHRQVNFDASSRNFSEIHTANSWIQLSNLVLLDLGQLEEVKDTSDILFDLQFLPGLVEKVDQFFISGNLKYLYEPYLKNKIIHTLQVDFLKKLCHLILNCRIACSIWHNDKVLSSIPPLARDTRIAFKQIVLVRKEIEVSIAKAGDNLKSRPTSFLSVHPQIIRTKLLAREESGSSMSTNSTLSSQNTSSIGNENGFKNLNRAYSPVKWDRKDDELPEIRPEDSISRKGSMERIRVNFNQDNIDMIVTEADEEMKDHANNYPNIRLLNDEGFQDDDDDGSFVISELSDWLIEKTLKNRADTEDLINYIRTYEPKSQLSFQREGIESGFQTPLSQQLSRQSSQVQLKELGISLNPDFVDPDIEFQILFGRTKEKVDHVSVKDATVTKWALSKIAQEWAFDPVEHLLNLFNLSIDPHSKPNSILDVLEKLVMHMSPMLAMMETLGQIYEAPDLTAINSDDTDFDLCREFFIRREAIYSELFDVFNLCEEISIEDSKENRQSLTIFVIGTIKSYEELIMVFRCLTRNRPMMQITSNSMDDLSKLNETKATIEVTQLKEAMDYLIGMNDLKREQAMHANDPDYIKNLIENTPNYLDDSMIGSDSITNSQNQSLLTRPSTEFGSAFSSTNSVDKSTDADKIEDDDSLFDLPDLDEEKVDLKVEDGCLPSKSRSVQVTDLTNNDPAYIKRMSTETYKTDRTPIYNKRNSTMTLGSDLTAFQIFEDHTAEDTDNDLLNPEKSISRVVSDPTHDFSLLKTPDVEDIKSTIGKALEGVRNQHMSLPVKS</sequence>
<keyword evidence="3" id="KW-1185">Reference proteome</keyword>
<feature type="region of interest" description="Disordered" evidence="1">
    <location>
        <begin position="174"/>
        <end position="198"/>
    </location>
</feature>